<dbReference type="InterPro" id="IPR013780">
    <property type="entry name" value="Glyco_hydro_b"/>
</dbReference>
<evidence type="ECO:0000256" key="10">
    <source>
        <dbReference type="ARBA" id="ARBA00032057"/>
    </source>
</evidence>
<dbReference type="SUPFAM" id="SSF51011">
    <property type="entry name" value="Glycosyl hydrolase domain"/>
    <property type="match status" value="1"/>
</dbReference>
<dbReference type="SUPFAM" id="SSF51445">
    <property type="entry name" value="(Trans)glycosidases"/>
    <property type="match status" value="1"/>
</dbReference>
<protein>
    <recommendedName>
        <fullName evidence="5 13">Malto-oligosyltrehalose trehalohydrolase</fullName>
        <shortName evidence="14">MTHase</shortName>
        <ecNumber evidence="4 13">3.2.1.141</ecNumber>
    </recommendedName>
    <alternativeName>
        <fullName evidence="11 14">4-alpha-D-((1-&gt;4)-alpha-D-glucano)trehalose trehalohydrolase</fullName>
    </alternativeName>
    <alternativeName>
        <fullName evidence="10 14">Maltooligosyl trehalose trehalohydrolase</fullName>
    </alternativeName>
</protein>
<dbReference type="Pfam" id="PF02922">
    <property type="entry name" value="CBM_48"/>
    <property type="match status" value="1"/>
</dbReference>
<dbReference type="Gene3D" id="2.60.40.10">
    <property type="entry name" value="Immunoglobulins"/>
    <property type="match status" value="1"/>
</dbReference>
<dbReference type="InterPro" id="IPR017853">
    <property type="entry name" value="GH"/>
</dbReference>
<keyword evidence="6" id="KW-0963">Cytoplasm</keyword>
<evidence type="ECO:0000259" key="15">
    <source>
        <dbReference type="SMART" id="SM00642"/>
    </source>
</evidence>
<evidence type="ECO:0000256" key="6">
    <source>
        <dbReference type="ARBA" id="ARBA00022490"/>
    </source>
</evidence>
<dbReference type="CDD" id="cd11325">
    <property type="entry name" value="AmyAc_GTHase"/>
    <property type="match status" value="1"/>
</dbReference>
<dbReference type="InterPro" id="IPR012768">
    <property type="entry name" value="Trehalose_TreZ"/>
</dbReference>
<evidence type="ECO:0000256" key="12">
    <source>
        <dbReference type="ARBA" id="ARBA00034013"/>
    </source>
</evidence>
<keyword evidence="7 14" id="KW-0378">Hydrolase</keyword>
<comment type="caution">
    <text evidence="16">The sequence shown here is derived from an EMBL/GenBank/DDBJ whole genome shotgun (WGS) entry which is preliminary data.</text>
</comment>
<sequence length="606" mass="68237">MTHETATATAHATESDMLATRLGAHPLPDGSGVRFRTWTTEAKAVAVRIDGKLHPMEAQDGGIYEVILDVPVGTQYFFVLDGVARPDPYARFLPQGVHREAEVVDMHAYQWQNTAWRGLELKDCIFYEMHIGTFTPEGTYRAAQERLPYLKELGITAIQLMPVASFAGQRGWGYDGTALYAPYAPYGRPEDLMAFVDAAHGLGLGVFLDVVYNHFGPDGNYLTCYSPRYFTSRFSSAWGEGLDYAEPHMRRYITGNARMWLRDYRLDGLRLDATQAMQDDSPTHILRELADEVHALKGTHLLLAEDYRNLPELVTDHKLDGIWIDDFHHEVRVTLTGDKDGYYQPYKGGAAALANAINRGWVFEGQWWPLEDRPRGQPADALEAPSLVYFIQNHDQVGNRAVGDRIHHLGHVSPALFRGASTLLLTLPMTPLIFMGQEWAASTPFPFFSDHHGELGQLVSEGRKKEFEGFSGFKGEDVLDPQDEATFLQAKLDWQEWQGGEHSRTLRVYRHLLNLRKTDPVLRNRSRQHLSAGSVGTDLLWVKTETEAGERVLLWNVGTAELKLDTLPLPFELPGDVMFHSEASENWHQAVTELHPGHALIVRTTP</sequence>
<dbReference type="InterPro" id="IPR014756">
    <property type="entry name" value="Ig_E-set"/>
</dbReference>
<evidence type="ECO:0000256" key="1">
    <source>
        <dbReference type="ARBA" id="ARBA00004496"/>
    </source>
</evidence>
<evidence type="ECO:0000256" key="9">
    <source>
        <dbReference type="ARBA" id="ARBA00023295"/>
    </source>
</evidence>
<dbReference type="Gene3D" id="3.20.20.80">
    <property type="entry name" value="Glycosidases"/>
    <property type="match status" value="1"/>
</dbReference>
<dbReference type="InterPro" id="IPR004193">
    <property type="entry name" value="Glyco_hydro_13_N"/>
</dbReference>
<evidence type="ECO:0000256" key="13">
    <source>
        <dbReference type="NCBIfam" id="TIGR02402"/>
    </source>
</evidence>
<evidence type="ECO:0000256" key="8">
    <source>
        <dbReference type="ARBA" id="ARBA00023277"/>
    </source>
</evidence>
<keyword evidence="9 14" id="KW-0326">Glycosidase</keyword>
<dbReference type="Proteomes" id="UP001595748">
    <property type="component" value="Unassembled WGS sequence"/>
</dbReference>
<evidence type="ECO:0000313" key="16">
    <source>
        <dbReference type="EMBL" id="MFC3863061.1"/>
    </source>
</evidence>
<evidence type="ECO:0000256" key="7">
    <source>
        <dbReference type="ARBA" id="ARBA00022801"/>
    </source>
</evidence>
<evidence type="ECO:0000313" key="17">
    <source>
        <dbReference type="Proteomes" id="UP001595748"/>
    </source>
</evidence>
<reference evidence="17" key="1">
    <citation type="journal article" date="2019" name="Int. J. Syst. Evol. Microbiol.">
        <title>The Global Catalogue of Microorganisms (GCM) 10K type strain sequencing project: providing services to taxonomists for standard genome sequencing and annotation.</title>
        <authorList>
            <consortium name="The Broad Institute Genomics Platform"/>
            <consortium name="The Broad Institute Genome Sequencing Center for Infectious Disease"/>
            <person name="Wu L."/>
            <person name="Ma J."/>
        </authorList>
    </citation>
    <scope>NUCLEOTIDE SEQUENCE [LARGE SCALE GENOMIC DNA]</scope>
    <source>
        <strain evidence="17">CCTCC AB 2013263</strain>
    </source>
</reference>
<evidence type="ECO:0000256" key="5">
    <source>
        <dbReference type="ARBA" id="ARBA00015938"/>
    </source>
</evidence>
<dbReference type="Gene3D" id="1.10.10.760">
    <property type="entry name" value="E-set domains of sugar-utilizing enzymes"/>
    <property type="match status" value="1"/>
</dbReference>
<comment type="similarity">
    <text evidence="3 14">Belongs to the glycosyl hydrolase 13 family.</text>
</comment>
<organism evidence="16 17">
    <name type="scientific">Deinococcus antarcticus</name>
    <dbReference type="NCBI Taxonomy" id="1298767"/>
    <lineage>
        <taxon>Bacteria</taxon>
        <taxon>Thermotogati</taxon>
        <taxon>Deinococcota</taxon>
        <taxon>Deinococci</taxon>
        <taxon>Deinococcales</taxon>
        <taxon>Deinococcaceae</taxon>
        <taxon>Deinococcus</taxon>
    </lineage>
</organism>
<comment type="subcellular location">
    <subcellularLocation>
        <location evidence="1">Cytoplasm</location>
    </subcellularLocation>
</comment>
<dbReference type="CDD" id="cd02853">
    <property type="entry name" value="E_set_MTHase_like_N"/>
    <property type="match status" value="1"/>
</dbReference>
<evidence type="ECO:0000256" key="3">
    <source>
        <dbReference type="ARBA" id="ARBA00008061"/>
    </source>
</evidence>
<proteinExistence type="inferred from homology"/>
<evidence type="ECO:0000256" key="2">
    <source>
        <dbReference type="ARBA" id="ARBA00005199"/>
    </source>
</evidence>
<evidence type="ECO:0000256" key="14">
    <source>
        <dbReference type="PIRNR" id="PIRNR006337"/>
    </source>
</evidence>
<keyword evidence="17" id="KW-1185">Reference proteome</keyword>
<keyword evidence="8" id="KW-0119">Carbohydrate metabolism</keyword>
<dbReference type="InterPro" id="IPR013783">
    <property type="entry name" value="Ig-like_fold"/>
</dbReference>
<dbReference type="EC" id="3.2.1.141" evidence="4 13"/>
<dbReference type="InterPro" id="IPR006047">
    <property type="entry name" value="GH13_cat_dom"/>
</dbReference>
<dbReference type="NCBIfam" id="TIGR02402">
    <property type="entry name" value="trehalose_TreZ"/>
    <property type="match status" value="1"/>
</dbReference>
<evidence type="ECO:0000256" key="4">
    <source>
        <dbReference type="ARBA" id="ARBA00012268"/>
    </source>
</evidence>
<dbReference type="PANTHER" id="PTHR43651:SF11">
    <property type="entry name" value="MALTO-OLIGOSYLTREHALOSE TREHALOHYDROLASE"/>
    <property type="match status" value="1"/>
</dbReference>
<dbReference type="GO" id="GO:0033942">
    <property type="term" value="F:4-alpha-D-(1-&gt;4)-alpha-D-glucanotrehalose trehalohydrolase activity"/>
    <property type="evidence" value="ECO:0007669"/>
    <property type="project" value="UniProtKB-EC"/>
</dbReference>
<name>A0ABV8ACP0_9DEIO</name>
<evidence type="ECO:0000256" key="11">
    <source>
        <dbReference type="ARBA" id="ARBA00033284"/>
    </source>
</evidence>
<dbReference type="PANTHER" id="PTHR43651">
    <property type="entry name" value="1,4-ALPHA-GLUCAN-BRANCHING ENZYME"/>
    <property type="match status" value="1"/>
</dbReference>
<dbReference type="SMART" id="SM00642">
    <property type="entry name" value="Aamy"/>
    <property type="match status" value="1"/>
</dbReference>
<dbReference type="SUPFAM" id="SSF81296">
    <property type="entry name" value="E set domains"/>
    <property type="match status" value="1"/>
</dbReference>
<dbReference type="Pfam" id="PF00128">
    <property type="entry name" value="Alpha-amylase"/>
    <property type="match status" value="1"/>
</dbReference>
<dbReference type="PIRSF" id="PIRSF006337">
    <property type="entry name" value="Trehalose_TreZ"/>
    <property type="match status" value="1"/>
</dbReference>
<gene>
    <name evidence="16" type="primary">treZ</name>
    <name evidence="16" type="ORF">ACFOPQ_20055</name>
</gene>
<comment type="catalytic activity">
    <reaction evidence="12 14">
        <text>hydrolysis of (1-&gt;4)-alpha-D-glucosidic linkage in 4-alpha-D-[(1-&gt;4)-alpha-D-glucanosyl]n trehalose to yield trehalose and (1-&gt;4)-alpha-D-glucan.</text>
        <dbReference type="EC" id="3.2.1.141"/>
    </reaction>
</comment>
<dbReference type="Gene3D" id="2.60.40.1180">
    <property type="entry name" value="Golgi alpha-mannosidase II"/>
    <property type="match status" value="1"/>
</dbReference>
<dbReference type="RefSeq" id="WP_380080996.1">
    <property type="nucleotide sequence ID" value="NZ_JBHRZF010000229.1"/>
</dbReference>
<comment type="pathway">
    <text evidence="2 14">Glycan biosynthesis; trehalose biosynthesis.</text>
</comment>
<accession>A0ABV8ACP0</accession>
<feature type="domain" description="Glycosyl hydrolase family 13 catalytic" evidence="15">
    <location>
        <begin position="128"/>
        <end position="463"/>
    </location>
</feature>
<dbReference type="InterPro" id="IPR044901">
    <property type="entry name" value="Trehalose_TreZ_E-set_sf"/>
</dbReference>
<dbReference type="EMBL" id="JBHRZF010000229">
    <property type="protein sequence ID" value="MFC3863061.1"/>
    <property type="molecule type" value="Genomic_DNA"/>
</dbReference>